<evidence type="ECO:0000256" key="1">
    <source>
        <dbReference type="ARBA" id="ARBA00001478"/>
    </source>
</evidence>
<dbReference type="GO" id="GO:0004373">
    <property type="term" value="F:alpha-1,4-glucan glucosyltransferase (UDP-glucose donor) activity"/>
    <property type="evidence" value="ECO:0007669"/>
    <property type="project" value="InterPro"/>
</dbReference>
<dbReference type="PANTHER" id="PTHR45825">
    <property type="entry name" value="GRANULE-BOUND STARCH SYNTHASE 1, CHLOROPLASTIC/AMYLOPLASTIC"/>
    <property type="match status" value="1"/>
</dbReference>
<dbReference type="InterPro" id="IPR013534">
    <property type="entry name" value="Starch_synth_cat_dom"/>
</dbReference>
<dbReference type="InterPro" id="IPR011835">
    <property type="entry name" value="GS/SS"/>
</dbReference>
<keyword evidence="15" id="KW-1185">Reference proteome</keyword>
<evidence type="ECO:0000256" key="3">
    <source>
        <dbReference type="ARBA" id="ARBA00004964"/>
    </source>
</evidence>
<organism evidence="14 15">
    <name type="scientific">Moellerella wisconsensis ATCC 35017</name>
    <dbReference type="NCBI Taxonomy" id="1354267"/>
    <lineage>
        <taxon>Bacteria</taxon>
        <taxon>Pseudomonadati</taxon>
        <taxon>Pseudomonadota</taxon>
        <taxon>Gammaproteobacteria</taxon>
        <taxon>Enterobacterales</taxon>
        <taxon>Morganellaceae</taxon>
        <taxon>Moellerella</taxon>
    </lineage>
</organism>
<dbReference type="OrthoDB" id="9808590at2"/>
<comment type="function">
    <text evidence="2 11">Synthesizes alpha-1,4-glucan chains using ADP-glucose.</text>
</comment>
<dbReference type="Gene3D" id="3.40.50.2000">
    <property type="entry name" value="Glycogen Phosphorylase B"/>
    <property type="match status" value="2"/>
</dbReference>
<dbReference type="GO" id="GO:0005829">
    <property type="term" value="C:cytosol"/>
    <property type="evidence" value="ECO:0007669"/>
    <property type="project" value="TreeGrafter"/>
</dbReference>
<feature type="domain" description="Glycosyl transferase family 1" evidence="12">
    <location>
        <begin position="285"/>
        <end position="450"/>
    </location>
</feature>
<evidence type="ECO:0000313" key="15">
    <source>
        <dbReference type="Proteomes" id="UP000053226"/>
    </source>
</evidence>
<keyword evidence="9 11" id="KW-0320">Glycogen biosynthesis</keyword>
<dbReference type="CDD" id="cd03791">
    <property type="entry name" value="GT5_Glycogen_synthase_DULL1-like"/>
    <property type="match status" value="1"/>
</dbReference>
<dbReference type="Pfam" id="PF08323">
    <property type="entry name" value="Glyco_transf_5"/>
    <property type="match status" value="1"/>
</dbReference>
<accession>A0A0N0Z7V8</accession>
<dbReference type="FunFam" id="3.40.50.2000:FF:000011">
    <property type="entry name" value="Glycogen synthase"/>
    <property type="match status" value="1"/>
</dbReference>
<dbReference type="NCBIfam" id="NF001899">
    <property type="entry name" value="PRK00654.1-2"/>
    <property type="match status" value="1"/>
</dbReference>
<protein>
    <recommendedName>
        <fullName evidence="6 11">Glycogen synthase</fullName>
        <ecNumber evidence="5 11">2.4.1.21</ecNumber>
    </recommendedName>
    <alternativeName>
        <fullName evidence="10 11">Starch [bacterial glycogen] synthase</fullName>
    </alternativeName>
</protein>
<comment type="similarity">
    <text evidence="4 11">Belongs to the glycosyltransferase 1 family. Bacterial/plant glycogen synthase subfamily.</text>
</comment>
<name>A0A0N0Z7V8_9GAMM</name>
<dbReference type="AlphaFoldDB" id="A0A0N0Z7V8"/>
<dbReference type="EMBL" id="LGAA01000018">
    <property type="protein sequence ID" value="KPD02905.1"/>
    <property type="molecule type" value="Genomic_DNA"/>
</dbReference>
<evidence type="ECO:0000256" key="4">
    <source>
        <dbReference type="ARBA" id="ARBA00010281"/>
    </source>
</evidence>
<gene>
    <name evidence="11" type="primary">glgA</name>
    <name evidence="14" type="ORF">M992_2063</name>
</gene>
<proteinExistence type="inferred from homology"/>
<evidence type="ECO:0000256" key="8">
    <source>
        <dbReference type="ARBA" id="ARBA00022679"/>
    </source>
</evidence>
<dbReference type="PANTHER" id="PTHR45825:SF11">
    <property type="entry name" value="ALPHA AMYLASE DOMAIN-CONTAINING PROTEIN"/>
    <property type="match status" value="1"/>
</dbReference>
<keyword evidence="8 11" id="KW-0808">Transferase</keyword>
<comment type="caution">
    <text evidence="14">The sequence shown here is derived from an EMBL/GenBank/DDBJ whole genome shotgun (WGS) entry which is preliminary data.</text>
</comment>
<dbReference type="HAMAP" id="MF_00484">
    <property type="entry name" value="Glycogen_synth"/>
    <property type="match status" value="1"/>
</dbReference>
<evidence type="ECO:0000256" key="6">
    <source>
        <dbReference type="ARBA" id="ARBA00019935"/>
    </source>
</evidence>
<evidence type="ECO:0000259" key="12">
    <source>
        <dbReference type="Pfam" id="PF00534"/>
    </source>
</evidence>
<dbReference type="GO" id="GO:0005978">
    <property type="term" value="P:glycogen biosynthetic process"/>
    <property type="evidence" value="ECO:0007669"/>
    <property type="project" value="UniProtKB-UniRule"/>
</dbReference>
<evidence type="ECO:0000256" key="7">
    <source>
        <dbReference type="ARBA" id="ARBA00022676"/>
    </source>
</evidence>
<dbReference type="UniPathway" id="UPA00164"/>
<dbReference type="RefSeq" id="WP_053908495.1">
    <property type="nucleotide sequence ID" value="NZ_CAWMUS010000018.1"/>
</dbReference>
<dbReference type="Proteomes" id="UP000053226">
    <property type="component" value="Unassembled WGS sequence"/>
</dbReference>
<evidence type="ECO:0000256" key="5">
    <source>
        <dbReference type="ARBA" id="ARBA00012588"/>
    </source>
</evidence>
<evidence type="ECO:0000259" key="13">
    <source>
        <dbReference type="Pfam" id="PF08323"/>
    </source>
</evidence>
<evidence type="ECO:0000256" key="9">
    <source>
        <dbReference type="ARBA" id="ARBA00023056"/>
    </source>
</evidence>
<evidence type="ECO:0000256" key="10">
    <source>
        <dbReference type="ARBA" id="ARBA00031722"/>
    </source>
</evidence>
<evidence type="ECO:0000256" key="2">
    <source>
        <dbReference type="ARBA" id="ARBA00002764"/>
    </source>
</evidence>
<feature type="domain" description="Starch synthase catalytic" evidence="13">
    <location>
        <begin position="2"/>
        <end position="233"/>
    </location>
</feature>
<dbReference type="Pfam" id="PF00534">
    <property type="entry name" value="Glycos_transf_1"/>
    <property type="match status" value="1"/>
</dbReference>
<dbReference type="EC" id="2.4.1.21" evidence="5 11"/>
<sequence>MNVLHVCAEFFPLIKTGGLADVVAALLPAQRQHGVDARALLPGYPAVMNQVTDKQKVTTLNTFAGKITLYYDQYQNSPLYIIDAPHLYQREGSPYHDEHHNAYQDNYLRFGLLGFVAAELARGGDSLWKAEVIHAHDWHAALTCAYLAAYNYPARCIFTIHNIAYQGLFAPHHMDELWLPPEFYNVEGMEFYGQLSFMKAGLFYANHTNAVSPTYAKEILHPEYAYGLEGLLNQLNKEQRLSGILNGIDTEVWAPDSDELIVQKYNQCSLKKKVKNKLALQKSFNLHQQTERPLFAVVSRMTHQKGLDLIFDVLPNLLDSGSQFILLGHGDKDIENACRHAQSQYPDQIRALIGFDEPLSHQIIAGADVLMVPSRFEPCGLTQLYALRYGTLPLVRHTGGLADTVKDCSLEAIKQGTSTGFVFYESDPTDLKAAIDRALILWDSPAQWQQVQKNAMAKNIGWYQSIEMYLELYSRLLNAG</sequence>
<comment type="catalytic activity">
    <reaction evidence="1 11">
        <text>[(1-&gt;4)-alpha-D-glucosyl](n) + ADP-alpha-D-glucose = [(1-&gt;4)-alpha-D-glucosyl](n+1) + ADP + H(+)</text>
        <dbReference type="Rhea" id="RHEA:18189"/>
        <dbReference type="Rhea" id="RHEA-COMP:9584"/>
        <dbReference type="Rhea" id="RHEA-COMP:9587"/>
        <dbReference type="ChEBI" id="CHEBI:15378"/>
        <dbReference type="ChEBI" id="CHEBI:15444"/>
        <dbReference type="ChEBI" id="CHEBI:57498"/>
        <dbReference type="ChEBI" id="CHEBI:456216"/>
        <dbReference type="EC" id="2.4.1.21"/>
    </reaction>
</comment>
<dbReference type="InterPro" id="IPR001296">
    <property type="entry name" value="Glyco_trans_1"/>
</dbReference>
<feature type="binding site" evidence="11">
    <location>
        <position position="15"/>
    </location>
    <ligand>
        <name>ADP-alpha-D-glucose</name>
        <dbReference type="ChEBI" id="CHEBI:57498"/>
    </ligand>
</feature>
<comment type="pathway">
    <text evidence="3 11">Glycan biosynthesis; glycogen biosynthesis.</text>
</comment>
<dbReference type="NCBIfam" id="TIGR02095">
    <property type="entry name" value="glgA"/>
    <property type="match status" value="1"/>
</dbReference>
<keyword evidence="7 11" id="KW-0328">Glycosyltransferase</keyword>
<reference evidence="14 15" key="1">
    <citation type="submission" date="2015-07" db="EMBL/GenBank/DDBJ databases">
        <title>ATOL: Assembling a taxonomically balanced genome-scale reconstruction of the evolutionary history of the Enterobacteriaceae.</title>
        <authorList>
            <person name="Plunkett G.III."/>
            <person name="Neeno-Eckwall E.C."/>
            <person name="Glasner J.D."/>
            <person name="Perna N.T."/>
        </authorList>
    </citation>
    <scope>NUCLEOTIDE SEQUENCE [LARGE SCALE GENOMIC DNA]</scope>
    <source>
        <strain evidence="14 15">ATCC 35017</strain>
    </source>
</reference>
<dbReference type="GO" id="GO:0009011">
    <property type="term" value="F:alpha-1,4-glucan glucosyltransferase (ADP-glucose donor) activity"/>
    <property type="evidence" value="ECO:0007669"/>
    <property type="project" value="UniProtKB-UniRule"/>
</dbReference>
<evidence type="ECO:0000256" key="11">
    <source>
        <dbReference type="HAMAP-Rule" id="MF_00484"/>
    </source>
</evidence>
<evidence type="ECO:0000313" key="14">
    <source>
        <dbReference type="EMBL" id="KPD02905.1"/>
    </source>
</evidence>
<dbReference type="SUPFAM" id="SSF53756">
    <property type="entry name" value="UDP-Glycosyltransferase/glycogen phosphorylase"/>
    <property type="match status" value="1"/>
</dbReference>